<name>A0A423NAT8_PSEFL</name>
<sequence length="241" mass="26859">MSVINFNIAQWRAWAPGLDGVDAWQAWSRQPVVLQRSDAAPDVSFLPAMQRRRLSRLARMAFSVGWPLADGRENLPLVFVSRHGETPRTYEILSDLANEQPLSPTQFSLSVHNAIIGLWSIMRGETSEMTALAAAGDGLEHGMLEAAALLNEGAPAVLLVITEEQPPEAYSAWIDDVPFPYALGLLLTPGTDWRLTLNSAAETRSKAHWPHALNLLRTLLGQQPLCQHAWKNRVWTWQRNP</sequence>
<dbReference type="AlphaFoldDB" id="A0A423NAT8"/>
<reference evidence="2 3" key="1">
    <citation type="submission" date="2016-10" db="EMBL/GenBank/DDBJ databases">
        <title>Comparative genome analysis of multiple Pseudomonas spp. focuses on biocontrol and plant growth promoting traits.</title>
        <authorList>
            <person name="Tao X.-Y."/>
            <person name="Taylor C.G."/>
        </authorList>
    </citation>
    <scope>NUCLEOTIDE SEQUENCE [LARGE SCALE GENOMIC DNA]</scope>
    <source>
        <strain evidence="2 3">2F9</strain>
    </source>
</reference>
<comment type="caution">
    <text evidence="2">The sequence shown here is derived from an EMBL/GenBank/DDBJ whole genome shotgun (WGS) entry which is preliminary data.</text>
</comment>
<dbReference type="RefSeq" id="WP_123375572.1">
    <property type="nucleotide sequence ID" value="NZ_MOBY01000005.1"/>
</dbReference>
<dbReference type="EMBL" id="MOBY01000005">
    <property type="protein sequence ID" value="RON95299.1"/>
    <property type="molecule type" value="Genomic_DNA"/>
</dbReference>
<protein>
    <submittedName>
        <fullName evidence="2">3-oxoacyl-ACP synthase</fullName>
    </submittedName>
</protein>
<proteinExistence type="predicted"/>
<organism evidence="2 3">
    <name type="scientific">Pseudomonas fluorescens</name>
    <dbReference type="NCBI Taxonomy" id="294"/>
    <lineage>
        <taxon>Bacteria</taxon>
        <taxon>Pseudomonadati</taxon>
        <taxon>Pseudomonadota</taxon>
        <taxon>Gammaproteobacteria</taxon>
        <taxon>Pseudomonadales</taxon>
        <taxon>Pseudomonadaceae</taxon>
        <taxon>Pseudomonas</taxon>
    </lineage>
</organism>
<accession>A0A423NAT8</accession>
<dbReference type="Proteomes" id="UP000283650">
    <property type="component" value="Unassembled WGS sequence"/>
</dbReference>
<evidence type="ECO:0000313" key="2">
    <source>
        <dbReference type="EMBL" id="RON95299.1"/>
    </source>
</evidence>
<feature type="domain" description="Beta-ketoacyl synthase-like N-terminal" evidence="1">
    <location>
        <begin position="24"/>
        <end position="238"/>
    </location>
</feature>
<dbReference type="Pfam" id="PF13723">
    <property type="entry name" value="Ketoacyl-synt_2"/>
    <property type="match status" value="1"/>
</dbReference>
<evidence type="ECO:0000313" key="3">
    <source>
        <dbReference type="Proteomes" id="UP000283650"/>
    </source>
</evidence>
<gene>
    <name evidence="2" type="ORF">BK672_10250</name>
</gene>
<dbReference type="InterPro" id="IPR014030">
    <property type="entry name" value="Ketoacyl_synth_N"/>
</dbReference>
<evidence type="ECO:0000259" key="1">
    <source>
        <dbReference type="Pfam" id="PF13723"/>
    </source>
</evidence>